<comment type="caution">
    <text evidence="2">The sequence shown here is derived from an EMBL/GenBank/DDBJ whole genome shotgun (WGS) entry which is preliminary data.</text>
</comment>
<sequence>MRTKFCRIFILGSIPMGFLTYLLIRPILKKKQESGGFDDFPSFVYKREQFRTWTDNNSTGVIRTRAEYDRTINEIVSDEFHDV</sequence>
<protein>
    <submittedName>
        <fullName evidence="2">Uncharacterized protein</fullName>
    </submittedName>
</protein>
<keyword evidence="3" id="KW-1185">Reference proteome</keyword>
<dbReference type="Proteomes" id="UP000708208">
    <property type="component" value="Unassembled WGS sequence"/>
</dbReference>
<dbReference type="AlphaFoldDB" id="A0A8J2KM68"/>
<feature type="transmembrane region" description="Helical" evidence="1">
    <location>
        <begin position="6"/>
        <end position="24"/>
    </location>
</feature>
<dbReference type="EMBL" id="CAJVCH010348420">
    <property type="protein sequence ID" value="CAG7815612.1"/>
    <property type="molecule type" value="Genomic_DNA"/>
</dbReference>
<organism evidence="2 3">
    <name type="scientific">Allacma fusca</name>
    <dbReference type="NCBI Taxonomy" id="39272"/>
    <lineage>
        <taxon>Eukaryota</taxon>
        <taxon>Metazoa</taxon>
        <taxon>Ecdysozoa</taxon>
        <taxon>Arthropoda</taxon>
        <taxon>Hexapoda</taxon>
        <taxon>Collembola</taxon>
        <taxon>Symphypleona</taxon>
        <taxon>Sminthuridae</taxon>
        <taxon>Allacma</taxon>
    </lineage>
</organism>
<proteinExistence type="predicted"/>
<evidence type="ECO:0000256" key="1">
    <source>
        <dbReference type="SAM" id="Phobius"/>
    </source>
</evidence>
<name>A0A8J2KM68_9HEXA</name>
<evidence type="ECO:0000313" key="3">
    <source>
        <dbReference type="Proteomes" id="UP000708208"/>
    </source>
</evidence>
<accession>A0A8J2KM68</accession>
<keyword evidence="1" id="KW-0472">Membrane</keyword>
<keyword evidence="1" id="KW-1133">Transmembrane helix</keyword>
<reference evidence="2" key="1">
    <citation type="submission" date="2021-06" db="EMBL/GenBank/DDBJ databases">
        <authorList>
            <person name="Hodson N. C."/>
            <person name="Mongue J. A."/>
            <person name="Jaron S. K."/>
        </authorList>
    </citation>
    <scope>NUCLEOTIDE SEQUENCE</scope>
</reference>
<keyword evidence="1" id="KW-0812">Transmembrane</keyword>
<gene>
    <name evidence="2" type="ORF">AFUS01_LOCUS26279</name>
</gene>
<evidence type="ECO:0000313" key="2">
    <source>
        <dbReference type="EMBL" id="CAG7815612.1"/>
    </source>
</evidence>